<feature type="non-terminal residue" evidence="6">
    <location>
        <position position="182"/>
    </location>
</feature>
<evidence type="ECO:0000256" key="3">
    <source>
        <dbReference type="ARBA" id="ARBA00023125"/>
    </source>
</evidence>
<dbReference type="Gene3D" id="1.10.10.10">
    <property type="entry name" value="Winged helix-like DNA-binding domain superfamily/Winged helix DNA-binding domain"/>
    <property type="match status" value="1"/>
</dbReference>
<keyword evidence="3" id="KW-0238">DNA-binding</keyword>
<dbReference type="PANTHER" id="PTHR30126">
    <property type="entry name" value="HTH-TYPE TRANSCRIPTIONAL REGULATOR"/>
    <property type="match status" value="1"/>
</dbReference>
<sequence length="182" mass="20842">MVQNLEYYKVFCHVARCSSLTLAARELSISQPAVSQSIRLLETSLGAKLFMRSARGVKLTREGELLYEYVEKGYEQIELGERKLKQMMNLELGEIHIGASDMTLRFFLLPYLERFHELCPKIRIVVSNAPTPETLASLRNGKIDFGVVSTPFDSGGMQVEEVREIEDIFVAGRRFIQYKNRM</sequence>
<evidence type="ECO:0000313" key="7">
    <source>
        <dbReference type="Proteomes" id="UP000823851"/>
    </source>
</evidence>
<keyword evidence="4" id="KW-0804">Transcription</keyword>
<dbReference type="CDD" id="cd05466">
    <property type="entry name" value="PBP2_LTTR_substrate"/>
    <property type="match status" value="1"/>
</dbReference>
<dbReference type="InterPro" id="IPR036388">
    <property type="entry name" value="WH-like_DNA-bd_sf"/>
</dbReference>
<dbReference type="PANTHER" id="PTHR30126:SF64">
    <property type="entry name" value="HTH-TYPE TRANSCRIPTIONAL REGULATOR CITR"/>
    <property type="match status" value="1"/>
</dbReference>
<dbReference type="InterPro" id="IPR000847">
    <property type="entry name" value="LysR_HTH_N"/>
</dbReference>
<dbReference type="GO" id="GO:0003700">
    <property type="term" value="F:DNA-binding transcription factor activity"/>
    <property type="evidence" value="ECO:0007669"/>
    <property type="project" value="InterPro"/>
</dbReference>
<evidence type="ECO:0000313" key="6">
    <source>
        <dbReference type="EMBL" id="HJD32223.1"/>
    </source>
</evidence>
<dbReference type="SUPFAM" id="SSF53850">
    <property type="entry name" value="Periplasmic binding protein-like II"/>
    <property type="match status" value="1"/>
</dbReference>
<dbReference type="PRINTS" id="PR00039">
    <property type="entry name" value="HTHLYSR"/>
</dbReference>
<evidence type="ECO:0000256" key="2">
    <source>
        <dbReference type="ARBA" id="ARBA00023015"/>
    </source>
</evidence>
<comment type="similarity">
    <text evidence="1">Belongs to the LysR transcriptional regulatory family.</text>
</comment>
<dbReference type="SUPFAM" id="SSF46785">
    <property type="entry name" value="Winged helix' DNA-binding domain"/>
    <property type="match status" value="1"/>
</dbReference>
<comment type="caution">
    <text evidence="6">The sequence shown here is derived from an EMBL/GenBank/DDBJ whole genome shotgun (WGS) entry which is preliminary data.</text>
</comment>
<dbReference type="Pfam" id="PF03466">
    <property type="entry name" value="LysR_substrate"/>
    <property type="match status" value="1"/>
</dbReference>
<dbReference type="Pfam" id="PF00126">
    <property type="entry name" value="HTH_1"/>
    <property type="match status" value="1"/>
</dbReference>
<evidence type="ECO:0000259" key="5">
    <source>
        <dbReference type="PROSITE" id="PS50931"/>
    </source>
</evidence>
<dbReference type="AlphaFoldDB" id="A0A9D2R285"/>
<keyword evidence="2" id="KW-0805">Transcription regulation</keyword>
<reference evidence="6" key="2">
    <citation type="submission" date="2021-04" db="EMBL/GenBank/DDBJ databases">
        <authorList>
            <person name="Gilroy R."/>
        </authorList>
    </citation>
    <scope>NUCLEOTIDE SEQUENCE</scope>
    <source>
        <strain evidence="6">ChiHjej8B7-25341</strain>
    </source>
</reference>
<dbReference type="InterPro" id="IPR005119">
    <property type="entry name" value="LysR_subst-bd"/>
</dbReference>
<gene>
    <name evidence="6" type="ORF">H9912_09815</name>
</gene>
<reference evidence="6" key="1">
    <citation type="journal article" date="2021" name="PeerJ">
        <title>Extensive microbial diversity within the chicken gut microbiome revealed by metagenomics and culture.</title>
        <authorList>
            <person name="Gilroy R."/>
            <person name="Ravi A."/>
            <person name="Getino M."/>
            <person name="Pursley I."/>
            <person name="Horton D.L."/>
            <person name="Alikhan N.F."/>
            <person name="Baker D."/>
            <person name="Gharbi K."/>
            <person name="Hall N."/>
            <person name="Watson M."/>
            <person name="Adriaenssens E.M."/>
            <person name="Foster-Nyarko E."/>
            <person name="Jarju S."/>
            <person name="Secka A."/>
            <person name="Antonio M."/>
            <person name="Oren A."/>
            <person name="Chaudhuri R.R."/>
            <person name="La Ragione R."/>
            <person name="Hildebrand F."/>
            <person name="Pallen M.J."/>
        </authorList>
    </citation>
    <scope>NUCLEOTIDE SEQUENCE</scope>
    <source>
        <strain evidence="6">ChiHjej8B7-25341</strain>
    </source>
</reference>
<proteinExistence type="inferred from homology"/>
<accession>A0A9D2R285</accession>
<dbReference type="FunFam" id="1.10.10.10:FF:000001">
    <property type="entry name" value="LysR family transcriptional regulator"/>
    <property type="match status" value="1"/>
</dbReference>
<dbReference type="InterPro" id="IPR036390">
    <property type="entry name" value="WH_DNA-bd_sf"/>
</dbReference>
<protein>
    <submittedName>
        <fullName evidence="6">LysR family transcriptional regulator</fullName>
    </submittedName>
</protein>
<name>A0A9D2R285_9FIRM</name>
<dbReference type="PROSITE" id="PS50931">
    <property type="entry name" value="HTH_LYSR"/>
    <property type="match status" value="1"/>
</dbReference>
<dbReference type="GO" id="GO:0000976">
    <property type="term" value="F:transcription cis-regulatory region binding"/>
    <property type="evidence" value="ECO:0007669"/>
    <property type="project" value="TreeGrafter"/>
</dbReference>
<dbReference type="Gene3D" id="3.40.190.10">
    <property type="entry name" value="Periplasmic binding protein-like II"/>
    <property type="match status" value="1"/>
</dbReference>
<dbReference type="EMBL" id="DWUW01000279">
    <property type="protein sequence ID" value="HJD32223.1"/>
    <property type="molecule type" value="Genomic_DNA"/>
</dbReference>
<organism evidence="6 7">
    <name type="scientific">Candidatus Eisenbergiella stercorigallinarum</name>
    <dbReference type="NCBI Taxonomy" id="2838557"/>
    <lineage>
        <taxon>Bacteria</taxon>
        <taxon>Bacillati</taxon>
        <taxon>Bacillota</taxon>
        <taxon>Clostridia</taxon>
        <taxon>Lachnospirales</taxon>
        <taxon>Lachnospiraceae</taxon>
        <taxon>Eisenbergiella</taxon>
    </lineage>
</organism>
<evidence type="ECO:0000256" key="1">
    <source>
        <dbReference type="ARBA" id="ARBA00009437"/>
    </source>
</evidence>
<feature type="domain" description="HTH lysR-type" evidence="5">
    <location>
        <begin position="9"/>
        <end position="60"/>
    </location>
</feature>
<dbReference type="Proteomes" id="UP000823851">
    <property type="component" value="Unassembled WGS sequence"/>
</dbReference>
<evidence type="ECO:0000256" key="4">
    <source>
        <dbReference type="ARBA" id="ARBA00023163"/>
    </source>
</evidence>